<protein>
    <submittedName>
        <fullName evidence="2">846_t:CDS:1</fullName>
    </submittedName>
</protein>
<reference evidence="2" key="1">
    <citation type="submission" date="2021-06" db="EMBL/GenBank/DDBJ databases">
        <authorList>
            <person name="Kallberg Y."/>
            <person name="Tangrot J."/>
            <person name="Rosling A."/>
        </authorList>
    </citation>
    <scope>NUCLEOTIDE SEQUENCE</scope>
    <source>
        <strain evidence="2">BR232B</strain>
    </source>
</reference>
<evidence type="ECO:0000313" key="3">
    <source>
        <dbReference type="Proteomes" id="UP000789739"/>
    </source>
</evidence>
<comment type="caution">
    <text evidence="2">The sequence shown here is derived from an EMBL/GenBank/DDBJ whole genome shotgun (WGS) entry which is preliminary data.</text>
</comment>
<sequence>DYGSNYESDNETNTIETPVPQPPKVEEQMSNTTYSTEQLSPTYSRRQERFDDKFTQKDLLNKICKIASSPTEDISKNKGSLEDVHLWDYLLPNYGAKNGISILDAYKREELANKLVIQIVLVINVKEVLLAMVFLM</sequence>
<gene>
    <name evidence="2" type="ORF">PBRASI_LOCUS11050</name>
</gene>
<keyword evidence="3" id="KW-1185">Reference proteome</keyword>
<dbReference type="Proteomes" id="UP000789739">
    <property type="component" value="Unassembled WGS sequence"/>
</dbReference>
<feature type="compositionally biased region" description="Polar residues" evidence="1">
    <location>
        <begin position="28"/>
        <end position="44"/>
    </location>
</feature>
<proteinExistence type="predicted"/>
<evidence type="ECO:0000313" key="2">
    <source>
        <dbReference type="EMBL" id="CAG8666030.1"/>
    </source>
</evidence>
<dbReference type="AlphaFoldDB" id="A0A9N9HAQ0"/>
<organism evidence="2 3">
    <name type="scientific">Paraglomus brasilianum</name>
    <dbReference type="NCBI Taxonomy" id="144538"/>
    <lineage>
        <taxon>Eukaryota</taxon>
        <taxon>Fungi</taxon>
        <taxon>Fungi incertae sedis</taxon>
        <taxon>Mucoromycota</taxon>
        <taxon>Glomeromycotina</taxon>
        <taxon>Glomeromycetes</taxon>
        <taxon>Paraglomerales</taxon>
        <taxon>Paraglomeraceae</taxon>
        <taxon>Paraglomus</taxon>
    </lineage>
</organism>
<feature type="compositionally biased region" description="Polar residues" evidence="1">
    <location>
        <begin position="1"/>
        <end position="16"/>
    </location>
</feature>
<dbReference type="EMBL" id="CAJVPI010004222">
    <property type="protein sequence ID" value="CAG8666030.1"/>
    <property type="molecule type" value="Genomic_DNA"/>
</dbReference>
<evidence type="ECO:0000256" key="1">
    <source>
        <dbReference type="SAM" id="MobiDB-lite"/>
    </source>
</evidence>
<accession>A0A9N9HAQ0</accession>
<feature type="non-terminal residue" evidence="2">
    <location>
        <position position="1"/>
    </location>
</feature>
<dbReference type="OrthoDB" id="2394087at2759"/>
<name>A0A9N9HAQ0_9GLOM</name>
<feature type="region of interest" description="Disordered" evidence="1">
    <location>
        <begin position="1"/>
        <end position="47"/>
    </location>
</feature>